<dbReference type="InterPro" id="IPR014014">
    <property type="entry name" value="RNA_helicase_DEAD_Q_motif"/>
</dbReference>
<evidence type="ECO:0000313" key="13">
    <source>
        <dbReference type="Proteomes" id="UP000267342"/>
    </source>
</evidence>
<evidence type="ECO:0000256" key="6">
    <source>
        <dbReference type="PROSITE-ProRule" id="PRU00552"/>
    </source>
</evidence>
<comment type="similarity">
    <text evidence="5 7">Belongs to the DEAD box helicase family.</text>
</comment>
<dbReference type="CDD" id="cd00268">
    <property type="entry name" value="DEADc"/>
    <property type="match status" value="1"/>
</dbReference>
<dbReference type="PROSITE" id="PS51194">
    <property type="entry name" value="HELICASE_CTER"/>
    <property type="match status" value="1"/>
</dbReference>
<dbReference type="GO" id="GO:0003724">
    <property type="term" value="F:RNA helicase activity"/>
    <property type="evidence" value="ECO:0007669"/>
    <property type="project" value="InterPro"/>
</dbReference>
<dbReference type="EMBL" id="AP018933">
    <property type="protein sequence ID" value="BBG31274.1"/>
    <property type="molecule type" value="Genomic_DNA"/>
</dbReference>
<keyword evidence="2 7" id="KW-0378">Hydrolase</keyword>
<organism evidence="12 13">
    <name type="scientific">Zymobacter palmae</name>
    <dbReference type="NCBI Taxonomy" id="33074"/>
    <lineage>
        <taxon>Bacteria</taxon>
        <taxon>Pseudomonadati</taxon>
        <taxon>Pseudomonadota</taxon>
        <taxon>Gammaproteobacteria</taxon>
        <taxon>Oceanospirillales</taxon>
        <taxon>Halomonadaceae</taxon>
        <taxon>Zymobacter group</taxon>
        <taxon>Zymobacter</taxon>
    </lineage>
</organism>
<evidence type="ECO:0000256" key="4">
    <source>
        <dbReference type="ARBA" id="ARBA00022840"/>
    </source>
</evidence>
<dbReference type="GO" id="GO:0003676">
    <property type="term" value="F:nucleic acid binding"/>
    <property type="evidence" value="ECO:0007669"/>
    <property type="project" value="InterPro"/>
</dbReference>
<evidence type="ECO:0000259" key="9">
    <source>
        <dbReference type="PROSITE" id="PS51192"/>
    </source>
</evidence>
<dbReference type="CDD" id="cd18787">
    <property type="entry name" value="SF2_C_DEAD"/>
    <property type="match status" value="1"/>
</dbReference>
<dbReference type="PROSITE" id="PS00039">
    <property type="entry name" value="DEAD_ATP_HELICASE"/>
    <property type="match status" value="1"/>
</dbReference>
<evidence type="ECO:0000256" key="3">
    <source>
        <dbReference type="ARBA" id="ARBA00022806"/>
    </source>
</evidence>
<dbReference type="InterPro" id="IPR044742">
    <property type="entry name" value="DEAD/DEAH_RhlB"/>
</dbReference>
<dbReference type="STRING" id="1123510.GCA_000620025_01710"/>
<dbReference type="InterPro" id="IPR050079">
    <property type="entry name" value="DEAD_box_RNA_helicase"/>
</dbReference>
<keyword evidence="3 7" id="KW-0347">Helicase</keyword>
<keyword evidence="13" id="KW-1185">Reference proteome</keyword>
<dbReference type="PROSITE" id="PS51195">
    <property type="entry name" value="Q_MOTIF"/>
    <property type="match status" value="1"/>
</dbReference>
<dbReference type="GO" id="GO:0005524">
    <property type="term" value="F:ATP binding"/>
    <property type="evidence" value="ECO:0007669"/>
    <property type="project" value="UniProtKB-KW"/>
</dbReference>
<dbReference type="GO" id="GO:0016787">
    <property type="term" value="F:hydrolase activity"/>
    <property type="evidence" value="ECO:0007669"/>
    <property type="project" value="UniProtKB-KW"/>
</dbReference>
<accession>A0A348HI22</accession>
<dbReference type="Gene3D" id="3.40.50.300">
    <property type="entry name" value="P-loop containing nucleotide triphosphate hydrolases"/>
    <property type="match status" value="2"/>
</dbReference>
<proteinExistence type="inferred from homology"/>
<evidence type="ECO:0000259" key="11">
    <source>
        <dbReference type="PROSITE" id="PS51195"/>
    </source>
</evidence>
<keyword evidence="1 7" id="KW-0547">Nucleotide-binding</keyword>
<dbReference type="Pfam" id="PF00271">
    <property type="entry name" value="Helicase_C"/>
    <property type="match status" value="1"/>
</dbReference>
<protein>
    <submittedName>
        <fullName evidence="12">Superfamily II DNA and RNA helicases</fullName>
    </submittedName>
</protein>
<feature type="domain" description="DEAD-box RNA helicase Q" evidence="11">
    <location>
        <begin position="96"/>
        <end position="124"/>
    </location>
</feature>
<name>A0A348HI22_9GAMM</name>
<dbReference type="GO" id="GO:0005829">
    <property type="term" value="C:cytosol"/>
    <property type="evidence" value="ECO:0007669"/>
    <property type="project" value="TreeGrafter"/>
</dbReference>
<dbReference type="SUPFAM" id="SSF52540">
    <property type="entry name" value="P-loop containing nucleoside triphosphate hydrolases"/>
    <property type="match status" value="1"/>
</dbReference>
<reference evidence="12 13" key="1">
    <citation type="submission" date="2018-09" db="EMBL/GenBank/DDBJ databases">
        <title>Zymobacter palmae IAM14233 (=T109) whole genome analysis.</title>
        <authorList>
            <person name="Yanase H."/>
        </authorList>
    </citation>
    <scope>NUCLEOTIDE SEQUENCE [LARGE SCALE GENOMIC DNA]</scope>
    <source>
        <strain evidence="12 13">IAM14233</strain>
    </source>
</reference>
<dbReference type="PANTHER" id="PTHR47959">
    <property type="entry name" value="ATP-DEPENDENT RNA HELICASE RHLE-RELATED"/>
    <property type="match status" value="1"/>
</dbReference>
<feature type="compositionally biased region" description="Basic residues" evidence="8">
    <location>
        <begin position="506"/>
        <end position="523"/>
    </location>
</feature>
<feature type="region of interest" description="Disordered" evidence="8">
    <location>
        <begin position="477"/>
        <end position="523"/>
    </location>
</feature>
<evidence type="ECO:0000256" key="5">
    <source>
        <dbReference type="ARBA" id="ARBA00038437"/>
    </source>
</evidence>
<sequence>MWAGGSYCIVIDRLSHPYGHFCRTPAPARIAPFAHAPPLALCCPLPQNAPPHDGLLFECGSQLACACGAVHRVKSVSSPAQNNSIVSIKDSLARYAVFNQLLSHPDLLSAVAALGFTEPTDVQTQAIPVVLEGHDVLATAQTGSGKTLAWLLPVVQKLLTGSPSRQPRALIVLPTRELAQQIADVAKQLTRELPLRIALVTGSEDHFSQQKMLRRGGHDIVIGTPGRLQERLEDGFLVLDQVSHVVLDEADRLLDMGFANTVTQLAHACAPEHQTLLFSATEGNLKLRRLSEDVLKAPKRLRITPARQVSAHIRHQLITSDDFEQKLEQVAWLLEHSEFDKAVVFCNTREHAELLYGRLARQKLPVFILHGECDRRMRTLAVERLRTGKVKALIATDVAARGLDVEGLELVINLDVPRRGDDYLHRVGRTGRADAEGLAITLAMHFEWNLMASIARYLKLGQIERRIIEAVPARYQGPEKVKASGKAAGTRKKKEKKAEAKDKAKASAKKAKAKKAKKAKSRK</sequence>
<dbReference type="SMART" id="SM00487">
    <property type="entry name" value="DEXDc"/>
    <property type="match status" value="1"/>
</dbReference>
<dbReference type="InterPro" id="IPR000629">
    <property type="entry name" value="RNA-helicase_DEAD-box_CS"/>
</dbReference>
<keyword evidence="4 7" id="KW-0067">ATP-binding</keyword>
<dbReference type="InterPro" id="IPR027417">
    <property type="entry name" value="P-loop_NTPase"/>
</dbReference>
<evidence type="ECO:0000256" key="8">
    <source>
        <dbReference type="SAM" id="MobiDB-lite"/>
    </source>
</evidence>
<dbReference type="OrthoDB" id="9808889at2"/>
<dbReference type="PROSITE" id="PS51192">
    <property type="entry name" value="HELICASE_ATP_BIND_1"/>
    <property type="match status" value="1"/>
</dbReference>
<dbReference type="PANTHER" id="PTHR47959:SF3">
    <property type="entry name" value="ATP-DEPENDENT RNA HELICASE SRMB"/>
    <property type="match status" value="1"/>
</dbReference>
<gene>
    <name evidence="12" type="ORF">ZBT109_2544</name>
</gene>
<feature type="short sequence motif" description="Q motif" evidence="6">
    <location>
        <begin position="96"/>
        <end position="124"/>
    </location>
</feature>
<evidence type="ECO:0000256" key="7">
    <source>
        <dbReference type="RuleBase" id="RU000492"/>
    </source>
</evidence>
<dbReference type="InterPro" id="IPR001650">
    <property type="entry name" value="Helicase_C-like"/>
</dbReference>
<dbReference type="Pfam" id="PF00270">
    <property type="entry name" value="DEAD"/>
    <property type="match status" value="1"/>
</dbReference>
<feature type="domain" description="Helicase ATP-binding" evidence="9">
    <location>
        <begin position="127"/>
        <end position="300"/>
    </location>
</feature>
<dbReference type="SMART" id="SM00490">
    <property type="entry name" value="HELICc"/>
    <property type="match status" value="1"/>
</dbReference>
<evidence type="ECO:0000256" key="2">
    <source>
        <dbReference type="ARBA" id="ARBA00022801"/>
    </source>
</evidence>
<dbReference type="KEGG" id="zpl:ZBT109_2544"/>
<dbReference type="Proteomes" id="UP000267342">
    <property type="component" value="Chromosome"/>
</dbReference>
<evidence type="ECO:0000259" key="10">
    <source>
        <dbReference type="PROSITE" id="PS51194"/>
    </source>
</evidence>
<evidence type="ECO:0000256" key="1">
    <source>
        <dbReference type="ARBA" id="ARBA00022741"/>
    </source>
</evidence>
<dbReference type="InterPro" id="IPR014001">
    <property type="entry name" value="Helicase_ATP-bd"/>
</dbReference>
<dbReference type="AlphaFoldDB" id="A0A348HI22"/>
<evidence type="ECO:0000313" key="12">
    <source>
        <dbReference type="EMBL" id="BBG31274.1"/>
    </source>
</evidence>
<feature type="domain" description="Helicase C-terminal" evidence="10">
    <location>
        <begin position="326"/>
        <end position="479"/>
    </location>
</feature>
<dbReference type="InterPro" id="IPR011545">
    <property type="entry name" value="DEAD/DEAH_box_helicase_dom"/>
</dbReference>
<feature type="compositionally biased region" description="Basic and acidic residues" evidence="8">
    <location>
        <begin position="496"/>
        <end position="505"/>
    </location>
</feature>